<organism evidence="4 5">
    <name type="scientific">Sagittula salina</name>
    <dbReference type="NCBI Taxonomy" id="2820268"/>
    <lineage>
        <taxon>Bacteria</taxon>
        <taxon>Pseudomonadati</taxon>
        <taxon>Pseudomonadota</taxon>
        <taxon>Alphaproteobacteria</taxon>
        <taxon>Rhodobacterales</taxon>
        <taxon>Roseobacteraceae</taxon>
        <taxon>Sagittula</taxon>
    </lineage>
</organism>
<evidence type="ECO:0000256" key="2">
    <source>
        <dbReference type="SAM" id="SignalP"/>
    </source>
</evidence>
<dbReference type="SUPFAM" id="SSF56925">
    <property type="entry name" value="OMPA-like"/>
    <property type="match status" value="1"/>
</dbReference>
<dbReference type="Proteomes" id="UP000675940">
    <property type="component" value="Unassembled WGS sequence"/>
</dbReference>
<feature type="chain" id="PRO_5037183968" evidence="2">
    <location>
        <begin position="23"/>
        <end position="196"/>
    </location>
</feature>
<dbReference type="Gene3D" id="2.40.160.20">
    <property type="match status" value="1"/>
</dbReference>
<feature type="signal peptide" evidence="2">
    <location>
        <begin position="1"/>
        <end position="22"/>
    </location>
</feature>
<dbReference type="InterPro" id="IPR011250">
    <property type="entry name" value="OMP/PagP_B-barrel"/>
</dbReference>
<accession>A0A940MQ75</accession>
<dbReference type="EMBL" id="JAGISH010000005">
    <property type="protein sequence ID" value="MBP0482947.1"/>
    <property type="molecule type" value="Genomic_DNA"/>
</dbReference>
<comment type="caution">
    <text evidence="4">The sequence shown here is derived from an EMBL/GenBank/DDBJ whole genome shotgun (WGS) entry which is preliminary data.</text>
</comment>
<evidence type="ECO:0000259" key="3">
    <source>
        <dbReference type="Pfam" id="PF13505"/>
    </source>
</evidence>
<dbReference type="AlphaFoldDB" id="A0A940MQ75"/>
<reference evidence="4" key="1">
    <citation type="submission" date="2021-03" db="EMBL/GenBank/DDBJ databases">
        <title>Sagittula salina sp. nov. strain M10.9X isolated from the marine waste.</title>
        <authorList>
            <person name="Satari L."/>
            <person name="Molina-Menor E."/>
            <person name="Vidal-Verdu A."/>
            <person name="Pascual J."/>
            <person name="Pereto J."/>
            <person name="Porcar M."/>
        </authorList>
    </citation>
    <scope>NUCLEOTIDE SEQUENCE</scope>
    <source>
        <strain evidence="4">M10.9X</strain>
    </source>
</reference>
<keyword evidence="1 2" id="KW-0732">Signal</keyword>
<evidence type="ECO:0000256" key="1">
    <source>
        <dbReference type="ARBA" id="ARBA00022729"/>
    </source>
</evidence>
<keyword evidence="5" id="KW-1185">Reference proteome</keyword>
<evidence type="ECO:0000313" key="4">
    <source>
        <dbReference type="EMBL" id="MBP0482947.1"/>
    </source>
</evidence>
<dbReference type="InterPro" id="IPR027385">
    <property type="entry name" value="Beta-barrel_OMP"/>
</dbReference>
<protein>
    <submittedName>
        <fullName evidence="4">Porin family protein</fullName>
    </submittedName>
</protein>
<feature type="domain" description="Outer membrane protein beta-barrel" evidence="3">
    <location>
        <begin position="42"/>
        <end position="196"/>
    </location>
</feature>
<dbReference type="Pfam" id="PF13505">
    <property type="entry name" value="OMP_b-brl"/>
    <property type="match status" value="1"/>
</dbReference>
<dbReference type="RefSeq" id="WP_209360889.1">
    <property type="nucleotide sequence ID" value="NZ_JAGISH010000005.1"/>
</dbReference>
<sequence>MKTRILALTAATAAALGTTALAGSLEVTTVEPTPATPVEITPVAPKNEWTGAYTGLSYGSNRAENGGTDNTEAAYGLFGGYDYQWNNGLVTGAEIEYQGNDSQSVNGIDVDDVTRAKAKLGYGMGRTMVYTTAGMSKVNTSLGEASAPVYGIGAEYKVTERFGVGAEYLSEDFEDLGSTTTDLNSDTLNLRGTLRF</sequence>
<evidence type="ECO:0000313" key="5">
    <source>
        <dbReference type="Proteomes" id="UP000675940"/>
    </source>
</evidence>
<gene>
    <name evidence="4" type="ORF">J5474_10645</name>
</gene>
<name>A0A940MQ75_9RHOB</name>
<proteinExistence type="predicted"/>